<evidence type="ECO:0000313" key="1">
    <source>
        <dbReference type="EMBL" id="SDT45336.1"/>
    </source>
</evidence>
<dbReference type="STRING" id="630515.SAMN04489812_5939"/>
<dbReference type="Gene3D" id="3.30.460.10">
    <property type="entry name" value="Beta Polymerase, domain 2"/>
    <property type="match status" value="1"/>
</dbReference>
<keyword evidence="2" id="KW-1185">Reference proteome</keyword>
<dbReference type="Proteomes" id="UP000199103">
    <property type="component" value="Chromosome I"/>
</dbReference>
<dbReference type="PANTHER" id="PTHR34822:SF1">
    <property type="entry name" value="GRPB FAMILY PROTEIN"/>
    <property type="match status" value="1"/>
</dbReference>
<reference evidence="1 2" key="1">
    <citation type="submission" date="2016-10" db="EMBL/GenBank/DDBJ databases">
        <authorList>
            <person name="de Groot N.N."/>
        </authorList>
    </citation>
    <scope>NUCLEOTIDE SEQUENCE [LARGE SCALE GENOMIC DNA]</scope>
    <source>
        <strain evidence="1 2">DSM 21800</strain>
    </source>
</reference>
<dbReference type="OrthoDB" id="9799092at2"/>
<evidence type="ECO:0000313" key="2">
    <source>
        <dbReference type="Proteomes" id="UP000199103"/>
    </source>
</evidence>
<dbReference type="PANTHER" id="PTHR34822">
    <property type="entry name" value="GRPB DOMAIN PROTEIN (AFU_ORTHOLOGUE AFUA_1G01530)"/>
    <property type="match status" value="1"/>
</dbReference>
<proteinExistence type="predicted"/>
<gene>
    <name evidence="1" type="ORF">SAMN04489812_5939</name>
</gene>
<dbReference type="SUPFAM" id="SSF81301">
    <property type="entry name" value="Nucleotidyltransferase"/>
    <property type="match status" value="1"/>
</dbReference>
<sequence>MTEVVDYDASWPAAYARAAEQLRAVGTGRWLVEHIGSTSVPGLSAKPIIDLAVRVGSFDELDDRRQGLVDNGWLSLRRQPHGHRVRVKEVAGCRTHIAHFFTADQWETCHQRLFRDWLRSHSADAARYQELKLAAAAEEDGSAYGARKQPLVLDIVNRARAARGLPPIDDLDPERSISSG</sequence>
<dbReference type="GO" id="GO:0016740">
    <property type="term" value="F:transferase activity"/>
    <property type="evidence" value="ECO:0007669"/>
    <property type="project" value="UniProtKB-KW"/>
</dbReference>
<protein>
    <submittedName>
        <fullName evidence="1">GrpB domain, predicted nucleotidyltransferase, UPF0157 family</fullName>
    </submittedName>
</protein>
<dbReference type="InterPro" id="IPR043519">
    <property type="entry name" value="NT_sf"/>
</dbReference>
<dbReference type="RefSeq" id="WP_157683855.1">
    <property type="nucleotide sequence ID" value="NZ_LT629772.1"/>
</dbReference>
<dbReference type="EMBL" id="LT629772">
    <property type="protein sequence ID" value="SDT45336.1"/>
    <property type="molecule type" value="Genomic_DNA"/>
</dbReference>
<dbReference type="Pfam" id="PF04229">
    <property type="entry name" value="GrpB"/>
    <property type="match status" value="1"/>
</dbReference>
<dbReference type="InterPro" id="IPR007344">
    <property type="entry name" value="GrpB/CoaE"/>
</dbReference>
<keyword evidence="1" id="KW-0808">Transferase</keyword>
<accession>A0A1H2AIH6</accession>
<organism evidence="1 2">
    <name type="scientific">Microlunatus soli</name>
    <dbReference type="NCBI Taxonomy" id="630515"/>
    <lineage>
        <taxon>Bacteria</taxon>
        <taxon>Bacillati</taxon>
        <taxon>Actinomycetota</taxon>
        <taxon>Actinomycetes</taxon>
        <taxon>Propionibacteriales</taxon>
        <taxon>Propionibacteriaceae</taxon>
        <taxon>Microlunatus</taxon>
    </lineage>
</organism>
<name>A0A1H2AIH6_9ACTN</name>
<dbReference type="AlphaFoldDB" id="A0A1H2AIH6"/>